<organism evidence="3 4">
    <name type="scientific">Alligator mississippiensis</name>
    <name type="common">American alligator</name>
    <dbReference type="NCBI Taxonomy" id="8496"/>
    <lineage>
        <taxon>Eukaryota</taxon>
        <taxon>Metazoa</taxon>
        <taxon>Chordata</taxon>
        <taxon>Craniata</taxon>
        <taxon>Vertebrata</taxon>
        <taxon>Euteleostomi</taxon>
        <taxon>Archelosauria</taxon>
        <taxon>Archosauria</taxon>
        <taxon>Crocodylia</taxon>
        <taxon>Alligatoridae</taxon>
        <taxon>Alligatorinae</taxon>
        <taxon>Alligator</taxon>
    </lineage>
</organism>
<accession>A0A151MZD4</accession>
<dbReference type="SMART" id="SM00343">
    <property type="entry name" value="ZnF_C2HC"/>
    <property type="match status" value="1"/>
</dbReference>
<keyword evidence="1" id="KW-0862">Zinc</keyword>
<dbReference type="Proteomes" id="UP000050525">
    <property type="component" value="Unassembled WGS sequence"/>
</dbReference>
<name>A0A151MZD4_ALLMI</name>
<protein>
    <recommendedName>
        <fullName evidence="2">CCHC-type domain-containing protein</fullName>
    </recommendedName>
</protein>
<dbReference type="SUPFAM" id="SSF57756">
    <property type="entry name" value="Retrovirus zinc finger-like domains"/>
    <property type="match status" value="1"/>
</dbReference>
<dbReference type="AlphaFoldDB" id="A0A151MZD4"/>
<dbReference type="InterPro" id="IPR036875">
    <property type="entry name" value="Znf_CCHC_sf"/>
</dbReference>
<keyword evidence="1" id="KW-0863">Zinc-finger</keyword>
<dbReference type="Pfam" id="PF00098">
    <property type="entry name" value="zf-CCHC"/>
    <property type="match status" value="1"/>
</dbReference>
<dbReference type="PROSITE" id="PS50158">
    <property type="entry name" value="ZF_CCHC"/>
    <property type="match status" value="1"/>
</dbReference>
<comment type="caution">
    <text evidence="3">The sequence shown here is derived from an EMBL/GenBank/DDBJ whole genome shotgun (WGS) entry which is preliminary data.</text>
</comment>
<evidence type="ECO:0000313" key="3">
    <source>
        <dbReference type="EMBL" id="KYO29838.1"/>
    </source>
</evidence>
<keyword evidence="4" id="KW-1185">Reference proteome</keyword>
<keyword evidence="1" id="KW-0479">Metal-binding</keyword>
<sequence length="233" mass="26864">MHQVRRGIICYRCGKTGHVSRECTLGATERWKPTGEATGVKKRHDTRKPIDEMDCSFGLSKEVEQWDCAMVTMWVEVRLLQATLDTSCSQMLIWVGTIPERVIEWCPPVRMPCIHGEMEQYERDFVDMRIAGCKGKLHIGLAPQLDGQMIVVGDCPPLYEVLEEVCAEDMKHRRWPCGEGWIAEGDSAASNEEEWVSLRTGTKCMHFWMAQEQDDELWRIRQMEAAWVKEETV</sequence>
<evidence type="ECO:0000313" key="4">
    <source>
        <dbReference type="Proteomes" id="UP000050525"/>
    </source>
</evidence>
<dbReference type="EMBL" id="AKHW03004488">
    <property type="protein sequence ID" value="KYO29838.1"/>
    <property type="molecule type" value="Genomic_DNA"/>
</dbReference>
<evidence type="ECO:0000259" key="2">
    <source>
        <dbReference type="PROSITE" id="PS50158"/>
    </source>
</evidence>
<dbReference type="GO" id="GO:0008270">
    <property type="term" value="F:zinc ion binding"/>
    <property type="evidence" value="ECO:0007669"/>
    <property type="project" value="UniProtKB-KW"/>
</dbReference>
<evidence type="ECO:0000256" key="1">
    <source>
        <dbReference type="PROSITE-ProRule" id="PRU00047"/>
    </source>
</evidence>
<proteinExistence type="predicted"/>
<feature type="domain" description="CCHC-type" evidence="2">
    <location>
        <begin position="10"/>
        <end position="23"/>
    </location>
</feature>
<reference evidence="3 4" key="1">
    <citation type="journal article" date="2012" name="Genome Biol.">
        <title>Sequencing three crocodilian genomes to illuminate the evolution of archosaurs and amniotes.</title>
        <authorList>
            <person name="St John J.A."/>
            <person name="Braun E.L."/>
            <person name="Isberg S.R."/>
            <person name="Miles L.G."/>
            <person name="Chong A.Y."/>
            <person name="Gongora J."/>
            <person name="Dalzell P."/>
            <person name="Moran C."/>
            <person name="Bed'hom B."/>
            <person name="Abzhanov A."/>
            <person name="Burgess S.C."/>
            <person name="Cooksey A.M."/>
            <person name="Castoe T.A."/>
            <person name="Crawford N.G."/>
            <person name="Densmore L.D."/>
            <person name="Drew J.C."/>
            <person name="Edwards S.V."/>
            <person name="Faircloth B.C."/>
            <person name="Fujita M.K."/>
            <person name="Greenwold M.J."/>
            <person name="Hoffmann F.G."/>
            <person name="Howard J.M."/>
            <person name="Iguchi T."/>
            <person name="Janes D.E."/>
            <person name="Khan S.Y."/>
            <person name="Kohno S."/>
            <person name="de Koning A.J."/>
            <person name="Lance S.L."/>
            <person name="McCarthy F.M."/>
            <person name="McCormack J.E."/>
            <person name="Merchant M.E."/>
            <person name="Peterson D.G."/>
            <person name="Pollock D.D."/>
            <person name="Pourmand N."/>
            <person name="Raney B.J."/>
            <person name="Roessler K.A."/>
            <person name="Sanford J.R."/>
            <person name="Sawyer R.H."/>
            <person name="Schmidt C.J."/>
            <person name="Triplett E.W."/>
            <person name="Tuberville T.D."/>
            <person name="Venegas-Anaya M."/>
            <person name="Howard J.T."/>
            <person name="Jarvis E.D."/>
            <person name="Guillette L.J.Jr."/>
            <person name="Glenn T.C."/>
            <person name="Green R.E."/>
            <person name="Ray D.A."/>
        </authorList>
    </citation>
    <scope>NUCLEOTIDE SEQUENCE [LARGE SCALE GENOMIC DNA]</scope>
    <source>
        <strain evidence="3">KSC_2009_1</strain>
    </source>
</reference>
<gene>
    <name evidence="3" type="ORF">Y1Q_0023181</name>
</gene>
<dbReference type="GO" id="GO:0003676">
    <property type="term" value="F:nucleic acid binding"/>
    <property type="evidence" value="ECO:0007669"/>
    <property type="project" value="InterPro"/>
</dbReference>
<dbReference type="Gene3D" id="4.10.60.10">
    <property type="entry name" value="Zinc finger, CCHC-type"/>
    <property type="match status" value="1"/>
</dbReference>
<dbReference type="InterPro" id="IPR001878">
    <property type="entry name" value="Znf_CCHC"/>
</dbReference>